<organism evidence="4 5">
    <name type="scientific">Corchorus olitorius</name>
    <dbReference type="NCBI Taxonomy" id="93759"/>
    <lineage>
        <taxon>Eukaryota</taxon>
        <taxon>Viridiplantae</taxon>
        <taxon>Streptophyta</taxon>
        <taxon>Embryophyta</taxon>
        <taxon>Tracheophyta</taxon>
        <taxon>Spermatophyta</taxon>
        <taxon>Magnoliopsida</taxon>
        <taxon>eudicotyledons</taxon>
        <taxon>Gunneridae</taxon>
        <taxon>Pentapetalae</taxon>
        <taxon>rosids</taxon>
        <taxon>malvids</taxon>
        <taxon>Malvales</taxon>
        <taxon>Malvaceae</taxon>
        <taxon>Grewioideae</taxon>
        <taxon>Apeibeae</taxon>
        <taxon>Corchorus</taxon>
    </lineage>
</organism>
<evidence type="ECO:0000313" key="5">
    <source>
        <dbReference type="Proteomes" id="UP000187203"/>
    </source>
</evidence>
<reference evidence="5" key="1">
    <citation type="submission" date="2013-09" db="EMBL/GenBank/DDBJ databases">
        <title>Corchorus olitorius genome sequencing.</title>
        <authorList>
            <person name="Alam M."/>
            <person name="Haque M.S."/>
            <person name="Islam M.S."/>
            <person name="Emdad E.M."/>
            <person name="Islam M.M."/>
            <person name="Ahmed B."/>
            <person name="Halim A."/>
            <person name="Hossen Q.M.M."/>
            <person name="Hossain M.Z."/>
            <person name="Ahmed R."/>
            <person name="Khan M.M."/>
            <person name="Islam R."/>
            <person name="Rashid M.M."/>
            <person name="Khan S.A."/>
            <person name="Rahman M.S."/>
            <person name="Alam M."/>
            <person name="Yahiya A.S."/>
            <person name="Khan M.S."/>
            <person name="Azam M.S."/>
            <person name="Haque T."/>
            <person name="Lashkar M.Z.H."/>
            <person name="Akhand A.I."/>
            <person name="Morshed G."/>
            <person name="Roy S."/>
            <person name="Uddin K.S."/>
            <person name="Rabeya T."/>
            <person name="Hossain A.S."/>
            <person name="Chowdhury A."/>
            <person name="Snigdha A.R."/>
            <person name="Mortoza M.S."/>
            <person name="Matin S.A."/>
            <person name="Hoque S.M.E."/>
            <person name="Islam M.K."/>
            <person name="Roy D.K."/>
            <person name="Haider R."/>
            <person name="Moosa M.M."/>
            <person name="Elias S.M."/>
            <person name="Hasan A.M."/>
            <person name="Jahan S."/>
            <person name="Shafiuddin M."/>
            <person name="Mahmood N."/>
            <person name="Shommy N.S."/>
        </authorList>
    </citation>
    <scope>NUCLEOTIDE SEQUENCE [LARGE SCALE GENOMIC DNA]</scope>
    <source>
        <strain evidence="5">cv. O-4</strain>
    </source>
</reference>
<dbReference type="InterPro" id="IPR051616">
    <property type="entry name" value="Cul2-RING_E3_ligase_SR"/>
</dbReference>
<dbReference type="PANTHER" id="PTHR46224:SF67">
    <property type="entry name" value="HSP70-HSP90 ORGANIZING PROTEIN 3-LIKE"/>
    <property type="match status" value="1"/>
</dbReference>
<dbReference type="Pfam" id="PF00023">
    <property type="entry name" value="Ank"/>
    <property type="match status" value="1"/>
</dbReference>
<feature type="repeat" description="ANK" evidence="1">
    <location>
        <begin position="121"/>
        <end position="153"/>
    </location>
</feature>
<gene>
    <name evidence="4" type="ORF">COLO4_03560</name>
</gene>
<dbReference type="SUPFAM" id="SSF48403">
    <property type="entry name" value="Ankyrin repeat"/>
    <property type="match status" value="1"/>
</dbReference>
<keyword evidence="5" id="KW-1185">Reference proteome</keyword>
<dbReference type="OrthoDB" id="20872at2759"/>
<comment type="caution">
    <text evidence="4">The sequence shown here is derived from an EMBL/GenBank/DDBJ whole genome shotgun (WGS) entry which is preliminary data.</text>
</comment>
<dbReference type="InterPro" id="IPR002110">
    <property type="entry name" value="Ankyrin_rpt"/>
</dbReference>
<evidence type="ECO:0000256" key="1">
    <source>
        <dbReference type="PROSITE-ProRule" id="PRU00023"/>
    </source>
</evidence>
<dbReference type="InterPro" id="IPR011990">
    <property type="entry name" value="TPR-like_helical_dom_sf"/>
</dbReference>
<dbReference type="InterPro" id="IPR058209">
    <property type="entry name" value="TPR_BSK1_C"/>
</dbReference>
<feature type="repeat" description="ANK" evidence="1">
    <location>
        <begin position="186"/>
        <end position="218"/>
    </location>
</feature>
<accession>A0A1R3KY11</accession>
<feature type="domain" description="Serine/threonine-protein kinase BSK1-like TPR repeats" evidence="3">
    <location>
        <begin position="304"/>
        <end position="382"/>
    </location>
</feature>
<dbReference type="InterPro" id="IPR019734">
    <property type="entry name" value="TPR_rpt"/>
</dbReference>
<dbReference type="EMBL" id="AWUE01010040">
    <property type="protein sequence ID" value="OMP11975.1"/>
    <property type="molecule type" value="Genomic_DNA"/>
</dbReference>
<dbReference type="Pfam" id="PF12796">
    <property type="entry name" value="Ank_2"/>
    <property type="match status" value="2"/>
</dbReference>
<feature type="repeat" description="TPR" evidence="2">
    <location>
        <begin position="378"/>
        <end position="411"/>
    </location>
</feature>
<proteinExistence type="predicted"/>
<sequence>MEFFAFLGPDRESQIRFMLKAASVGDLNLFKRLANDLNEEGDLAKTVASSKCSDGRTALHFAALGGRTHILKYLIDELKLDIDVKDDEGSTPLHCAIQEKHFPTVIYLLEMGANVNAMNEEGVTPLHCAALEGSKKLLELLISKGAVVDSNPDYGTPLQRAAAEGKKVSIKVLLNNHANPNIVSSHTFCPLVLSIINGSIECVKLLLKAGADPNSNSKEGTPLDVAVSKEDIPVIKCLLSAGADPNVTNEGGLTAIEVAAILDNRDAVMTLFPFASPVASFPDWTVDGIMAHIHSKEAEKVREQKLQESFLQLKSKGKEAVKKGDFHGAINYYTKAITCKPGDATMYSNRSFCFAHLNEGHKALVDAMRCAMLRPDWPKAFYRVGMAFMLLKDFDNAADAFLNGWKLDPKNKDLESALREAVQAQLRTN</sequence>
<dbReference type="SMART" id="SM00028">
    <property type="entry name" value="TPR"/>
    <property type="match status" value="3"/>
</dbReference>
<name>A0A1R3KY11_9ROSI</name>
<evidence type="ECO:0000259" key="3">
    <source>
        <dbReference type="Pfam" id="PF25575"/>
    </source>
</evidence>
<evidence type="ECO:0000313" key="4">
    <source>
        <dbReference type="EMBL" id="OMP11975.1"/>
    </source>
</evidence>
<evidence type="ECO:0000256" key="2">
    <source>
        <dbReference type="PROSITE-ProRule" id="PRU00339"/>
    </source>
</evidence>
<dbReference type="Gene3D" id="1.25.40.20">
    <property type="entry name" value="Ankyrin repeat-containing domain"/>
    <property type="match status" value="3"/>
</dbReference>
<dbReference type="PROSITE" id="PS50297">
    <property type="entry name" value="ANK_REP_REGION"/>
    <property type="match status" value="4"/>
</dbReference>
<dbReference type="PROSITE" id="PS50088">
    <property type="entry name" value="ANK_REPEAT"/>
    <property type="match status" value="5"/>
</dbReference>
<keyword evidence="1" id="KW-0040">ANK repeat</keyword>
<feature type="repeat" description="ANK" evidence="1">
    <location>
        <begin position="218"/>
        <end position="250"/>
    </location>
</feature>
<dbReference type="PANTHER" id="PTHR46224">
    <property type="entry name" value="ANKYRIN REPEAT FAMILY PROTEIN"/>
    <property type="match status" value="1"/>
</dbReference>
<feature type="repeat" description="ANK" evidence="1">
    <location>
        <begin position="54"/>
        <end position="76"/>
    </location>
</feature>
<dbReference type="Pfam" id="PF25575">
    <property type="entry name" value="TPR_BSK1_C"/>
    <property type="match status" value="1"/>
</dbReference>
<dbReference type="PRINTS" id="PR01415">
    <property type="entry name" value="ANKYRIN"/>
</dbReference>
<keyword evidence="2" id="KW-0802">TPR repeat</keyword>
<dbReference type="PROSITE" id="PS50005">
    <property type="entry name" value="TPR"/>
    <property type="match status" value="1"/>
</dbReference>
<protein>
    <submittedName>
        <fullName evidence="4">Tetratricopeptide TPR-1</fullName>
    </submittedName>
</protein>
<feature type="repeat" description="ANK" evidence="1">
    <location>
        <begin position="88"/>
        <end position="120"/>
    </location>
</feature>
<dbReference type="InterPro" id="IPR036770">
    <property type="entry name" value="Ankyrin_rpt-contain_sf"/>
</dbReference>
<dbReference type="SMART" id="SM00248">
    <property type="entry name" value="ANK"/>
    <property type="match status" value="6"/>
</dbReference>
<dbReference type="Proteomes" id="UP000187203">
    <property type="component" value="Unassembled WGS sequence"/>
</dbReference>
<dbReference type="STRING" id="93759.A0A1R3KY11"/>
<dbReference type="AlphaFoldDB" id="A0A1R3KY11"/>
<dbReference type="SUPFAM" id="SSF48452">
    <property type="entry name" value="TPR-like"/>
    <property type="match status" value="1"/>
</dbReference>
<dbReference type="Gene3D" id="1.25.40.10">
    <property type="entry name" value="Tetratricopeptide repeat domain"/>
    <property type="match status" value="1"/>
</dbReference>